<evidence type="ECO:0000313" key="1">
    <source>
        <dbReference type="EMBL" id="KIM42862.1"/>
    </source>
</evidence>
<dbReference type="Proteomes" id="UP000053424">
    <property type="component" value="Unassembled WGS sequence"/>
</dbReference>
<keyword evidence="2" id="KW-1185">Reference proteome</keyword>
<gene>
    <name evidence="1" type="ORF">M413DRAFT_408925</name>
</gene>
<dbReference type="EMBL" id="KN831777">
    <property type="protein sequence ID" value="KIM42862.1"/>
    <property type="molecule type" value="Genomic_DNA"/>
</dbReference>
<dbReference type="HOGENOM" id="CLU_1547775_0_0_1"/>
<protein>
    <submittedName>
        <fullName evidence="1">Uncharacterized protein</fullName>
    </submittedName>
</protein>
<proteinExistence type="predicted"/>
<dbReference type="AlphaFoldDB" id="A0A0C2YP88"/>
<accession>A0A0C2YP88</accession>
<sequence>MTLRRFMYPSALPTSSSISPTRPVVVVEPPVLFEEAADFNEEVDDADILDEPLALVVFERPLFERRLIVEDEPVHVDAHLPVFEEPAEEVHDADIVDEPLAFAVFQRRHFVEDDRPNDNAPLRGLNPLAPAFVPAAHKIVNSPQPNLSSIPVFEAIQRGRRRPGRFKAVFSAG</sequence>
<name>A0A0C2YP88_HEBCY</name>
<evidence type="ECO:0000313" key="2">
    <source>
        <dbReference type="Proteomes" id="UP000053424"/>
    </source>
</evidence>
<organism evidence="1 2">
    <name type="scientific">Hebeloma cylindrosporum</name>
    <dbReference type="NCBI Taxonomy" id="76867"/>
    <lineage>
        <taxon>Eukaryota</taxon>
        <taxon>Fungi</taxon>
        <taxon>Dikarya</taxon>
        <taxon>Basidiomycota</taxon>
        <taxon>Agaricomycotina</taxon>
        <taxon>Agaricomycetes</taxon>
        <taxon>Agaricomycetidae</taxon>
        <taxon>Agaricales</taxon>
        <taxon>Agaricineae</taxon>
        <taxon>Hymenogastraceae</taxon>
        <taxon>Hebeloma</taxon>
    </lineage>
</organism>
<reference evidence="2" key="2">
    <citation type="submission" date="2015-01" db="EMBL/GenBank/DDBJ databases">
        <title>Evolutionary Origins and Diversification of the Mycorrhizal Mutualists.</title>
        <authorList>
            <consortium name="DOE Joint Genome Institute"/>
            <consortium name="Mycorrhizal Genomics Consortium"/>
            <person name="Kohler A."/>
            <person name="Kuo A."/>
            <person name="Nagy L.G."/>
            <person name="Floudas D."/>
            <person name="Copeland A."/>
            <person name="Barry K.W."/>
            <person name="Cichocki N."/>
            <person name="Veneault-Fourrey C."/>
            <person name="LaButti K."/>
            <person name="Lindquist E.A."/>
            <person name="Lipzen A."/>
            <person name="Lundell T."/>
            <person name="Morin E."/>
            <person name="Murat C."/>
            <person name="Riley R."/>
            <person name="Ohm R."/>
            <person name="Sun H."/>
            <person name="Tunlid A."/>
            <person name="Henrissat B."/>
            <person name="Grigoriev I.V."/>
            <person name="Hibbett D.S."/>
            <person name="Martin F."/>
        </authorList>
    </citation>
    <scope>NUCLEOTIDE SEQUENCE [LARGE SCALE GENOMIC DNA]</scope>
    <source>
        <strain evidence="2">h7</strain>
    </source>
</reference>
<reference evidence="1 2" key="1">
    <citation type="submission" date="2014-04" db="EMBL/GenBank/DDBJ databases">
        <authorList>
            <consortium name="DOE Joint Genome Institute"/>
            <person name="Kuo A."/>
            <person name="Gay G."/>
            <person name="Dore J."/>
            <person name="Kohler A."/>
            <person name="Nagy L.G."/>
            <person name="Floudas D."/>
            <person name="Copeland A."/>
            <person name="Barry K.W."/>
            <person name="Cichocki N."/>
            <person name="Veneault-Fourrey C."/>
            <person name="LaButti K."/>
            <person name="Lindquist E.A."/>
            <person name="Lipzen A."/>
            <person name="Lundell T."/>
            <person name="Morin E."/>
            <person name="Murat C."/>
            <person name="Sun H."/>
            <person name="Tunlid A."/>
            <person name="Henrissat B."/>
            <person name="Grigoriev I.V."/>
            <person name="Hibbett D.S."/>
            <person name="Martin F."/>
            <person name="Nordberg H.P."/>
            <person name="Cantor M.N."/>
            <person name="Hua S.X."/>
        </authorList>
    </citation>
    <scope>NUCLEOTIDE SEQUENCE [LARGE SCALE GENOMIC DNA]</scope>
    <source>
        <strain evidence="2">h7</strain>
    </source>
</reference>